<dbReference type="InterPro" id="IPR026298">
    <property type="entry name" value="Bcl-2_fam"/>
</dbReference>
<dbReference type="GO" id="GO:0012505">
    <property type="term" value="C:endomembrane system"/>
    <property type="evidence" value="ECO:0007669"/>
    <property type="project" value="UniProtKB-SubCell"/>
</dbReference>
<evidence type="ECO:0000256" key="6">
    <source>
        <dbReference type="ARBA" id="ARBA00023136"/>
    </source>
</evidence>
<evidence type="ECO:0000256" key="3">
    <source>
        <dbReference type="ARBA" id="ARBA00022692"/>
    </source>
</evidence>
<sequence>MVGCTTQQPHPMLVSKTGEFYCSPPSSLRLARTGRELKMSAASPQPPPTGLSPTSGCPGLSQLLGRQQKTVGLNDFGSLFQLGENNNKIQHGRQQVQSHPDAENPIVTEAEDLARFYIQTKISNRKSSPPSKTAATLQRTADELLERHQYFFNGMVNRLQISPETSYTTFKNVADEMLKDETVNWGRVVALYAFAGRIAVHCREQNPEVAETVGEFLGKYVGSNLAGWIKEHGGWETLNNVFRKDQPVEVTLRNGLIFTAAALGAAATVLKLIS</sequence>
<dbReference type="GO" id="GO:0005741">
    <property type="term" value="C:mitochondrial outer membrane"/>
    <property type="evidence" value="ECO:0007669"/>
    <property type="project" value="TreeGrafter"/>
</dbReference>
<evidence type="ECO:0000256" key="2">
    <source>
        <dbReference type="ARBA" id="ARBA00009458"/>
    </source>
</evidence>
<evidence type="ECO:0000313" key="10">
    <source>
        <dbReference type="RefSeq" id="XP_019643118.1"/>
    </source>
</evidence>
<evidence type="ECO:0000259" key="8">
    <source>
        <dbReference type="SMART" id="SM00337"/>
    </source>
</evidence>
<evidence type="ECO:0000256" key="7">
    <source>
        <dbReference type="SAM" id="MobiDB-lite"/>
    </source>
</evidence>
<dbReference type="Pfam" id="PF00452">
    <property type="entry name" value="Bcl-2"/>
    <property type="match status" value="1"/>
</dbReference>
<dbReference type="PANTHER" id="PTHR11256">
    <property type="entry name" value="BCL-2 RELATED"/>
    <property type="match status" value="1"/>
</dbReference>
<dbReference type="GO" id="GO:0008630">
    <property type="term" value="P:intrinsic apoptotic signaling pathway in response to DNA damage"/>
    <property type="evidence" value="ECO:0007669"/>
    <property type="project" value="TreeGrafter"/>
</dbReference>
<dbReference type="GO" id="GO:0097192">
    <property type="term" value="P:extrinsic apoptotic signaling pathway in absence of ligand"/>
    <property type="evidence" value="ECO:0007669"/>
    <property type="project" value="TreeGrafter"/>
</dbReference>
<dbReference type="KEGG" id="bbel:109484298"/>
<keyword evidence="9" id="KW-1185">Reference proteome</keyword>
<evidence type="ECO:0000256" key="5">
    <source>
        <dbReference type="ARBA" id="ARBA00022989"/>
    </source>
</evidence>
<dbReference type="GeneID" id="109484298"/>
<keyword evidence="6" id="KW-0472">Membrane</keyword>
<name>A0A6P5A1E9_BRABE</name>
<dbReference type="CDD" id="cd06845">
    <property type="entry name" value="Bcl-2_like"/>
    <property type="match status" value="1"/>
</dbReference>
<dbReference type="PANTHER" id="PTHR11256:SF47">
    <property type="entry name" value="BCL-2-LIKE PROTEIN 10"/>
    <property type="match status" value="1"/>
</dbReference>
<gene>
    <name evidence="10" type="primary">LOC109484298</name>
</gene>
<keyword evidence="3" id="KW-0812">Transmembrane</keyword>
<dbReference type="SUPFAM" id="SSF56854">
    <property type="entry name" value="Bcl-2 inhibitors of programmed cell death"/>
    <property type="match status" value="1"/>
</dbReference>
<dbReference type="SMART" id="SM00337">
    <property type="entry name" value="BCL"/>
    <property type="match status" value="1"/>
</dbReference>
<keyword evidence="5" id="KW-1133">Transmembrane helix</keyword>
<dbReference type="Gene3D" id="1.10.437.10">
    <property type="entry name" value="Blc2-like"/>
    <property type="match status" value="1"/>
</dbReference>
<evidence type="ECO:0000313" key="9">
    <source>
        <dbReference type="Proteomes" id="UP000515135"/>
    </source>
</evidence>
<comment type="similarity">
    <text evidence="2">Belongs to the Bcl-2 family.</text>
</comment>
<dbReference type="Proteomes" id="UP000515135">
    <property type="component" value="Unplaced"/>
</dbReference>
<feature type="region of interest" description="Disordered" evidence="7">
    <location>
        <begin position="38"/>
        <end position="61"/>
    </location>
</feature>
<proteinExistence type="inferred from homology"/>
<evidence type="ECO:0000256" key="1">
    <source>
        <dbReference type="ARBA" id="ARBA00004308"/>
    </source>
</evidence>
<dbReference type="PROSITE" id="PS50062">
    <property type="entry name" value="BCL2_FAMILY"/>
    <property type="match status" value="1"/>
</dbReference>
<dbReference type="GO" id="GO:0051400">
    <property type="term" value="F:BH domain binding"/>
    <property type="evidence" value="ECO:0007669"/>
    <property type="project" value="TreeGrafter"/>
</dbReference>
<feature type="domain" description="Bcl-2 Bcl-2 homology region 1-3" evidence="8">
    <location>
        <begin position="137"/>
        <end position="235"/>
    </location>
</feature>
<keyword evidence="4" id="KW-0053">Apoptosis</keyword>
<dbReference type="InterPro" id="IPR046371">
    <property type="entry name" value="Bcl-2_BH1-3"/>
</dbReference>
<accession>A0A6P5A1E9</accession>
<dbReference type="RefSeq" id="XP_019643118.1">
    <property type="nucleotide sequence ID" value="XM_019787559.1"/>
</dbReference>
<dbReference type="InterPro" id="IPR036834">
    <property type="entry name" value="Bcl-2-like_sf"/>
</dbReference>
<evidence type="ECO:0000256" key="4">
    <source>
        <dbReference type="ARBA" id="ARBA00022703"/>
    </source>
</evidence>
<dbReference type="GO" id="GO:0001836">
    <property type="term" value="P:release of cytochrome c from mitochondria"/>
    <property type="evidence" value="ECO:0007669"/>
    <property type="project" value="TreeGrafter"/>
</dbReference>
<dbReference type="PRINTS" id="PR01862">
    <property type="entry name" value="BCL2FAMILY"/>
</dbReference>
<dbReference type="AlphaFoldDB" id="A0A6P5A1E9"/>
<comment type="subcellular location">
    <subcellularLocation>
        <location evidence="1">Endomembrane system</location>
    </subcellularLocation>
</comment>
<reference evidence="10" key="1">
    <citation type="submission" date="2025-08" db="UniProtKB">
        <authorList>
            <consortium name="RefSeq"/>
        </authorList>
    </citation>
    <scope>IDENTIFICATION</scope>
    <source>
        <tissue evidence="10">Gonad</tissue>
    </source>
</reference>
<dbReference type="OrthoDB" id="6021377at2759"/>
<dbReference type="GO" id="GO:0042981">
    <property type="term" value="P:regulation of apoptotic process"/>
    <property type="evidence" value="ECO:0007669"/>
    <property type="project" value="InterPro"/>
</dbReference>
<dbReference type="InterPro" id="IPR002475">
    <property type="entry name" value="Bcl2-like"/>
</dbReference>
<organism evidence="9 10">
    <name type="scientific">Branchiostoma belcheri</name>
    <name type="common">Amphioxus</name>
    <dbReference type="NCBI Taxonomy" id="7741"/>
    <lineage>
        <taxon>Eukaryota</taxon>
        <taxon>Metazoa</taxon>
        <taxon>Chordata</taxon>
        <taxon>Cephalochordata</taxon>
        <taxon>Leptocardii</taxon>
        <taxon>Amphioxiformes</taxon>
        <taxon>Branchiostomatidae</taxon>
        <taxon>Branchiostoma</taxon>
    </lineage>
</organism>
<protein>
    <submittedName>
        <fullName evidence="10">Anti-apoptotic protein NR13-like isoform X1</fullName>
    </submittedName>
</protein>